<proteinExistence type="predicted"/>
<dbReference type="Pfam" id="PF13409">
    <property type="entry name" value="GST_N_2"/>
    <property type="match status" value="1"/>
</dbReference>
<dbReference type="PANTHER" id="PTHR32419:SF6">
    <property type="entry name" value="GLUTATHIONE S-TRANSFERASE OMEGA-LIKE 1-RELATED"/>
    <property type="match status" value="1"/>
</dbReference>
<dbReference type="GO" id="GO:0016491">
    <property type="term" value="F:oxidoreductase activity"/>
    <property type="evidence" value="ECO:0007669"/>
    <property type="project" value="UniProtKB-KW"/>
</dbReference>
<dbReference type="GO" id="GO:0004364">
    <property type="term" value="F:glutathione transferase activity"/>
    <property type="evidence" value="ECO:0007669"/>
    <property type="project" value="InterPro"/>
</dbReference>
<gene>
    <name evidence="6" type="ORF">D3868_19405</name>
    <name evidence="5" type="ORF">SIM66_07090</name>
</gene>
<feature type="binding site" evidence="2">
    <location>
        <position position="90"/>
    </location>
    <ligand>
        <name>glutathione</name>
        <dbReference type="ChEBI" id="CHEBI:57925"/>
    </ligand>
</feature>
<feature type="active site" description="Nucleophile" evidence="1">
    <location>
        <position position="57"/>
    </location>
</feature>
<dbReference type="EC" id="1.8.5.-" evidence="5"/>
<dbReference type="PROSITE" id="PS50405">
    <property type="entry name" value="GST_CTER"/>
    <property type="match status" value="1"/>
</dbReference>
<protein>
    <submittedName>
        <fullName evidence="6">Glutathione S-transferase family protein</fullName>
        <ecNumber evidence="5">1.8.5.-</ecNumber>
    </submittedName>
</protein>
<accession>A0A0P0EXY1</accession>
<geneLocation type="plasmid" evidence="6 7">
    <name>p1</name>
</geneLocation>
<dbReference type="InterPro" id="IPR047047">
    <property type="entry name" value="GST_Omega-like_C"/>
</dbReference>
<dbReference type="Proteomes" id="UP000298774">
    <property type="component" value="Plasmid p1"/>
</dbReference>
<dbReference type="InterPro" id="IPR004045">
    <property type="entry name" value="Glutathione_S-Trfase_N"/>
</dbReference>
<dbReference type="InterPro" id="IPR040079">
    <property type="entry name" value="Glutathione_S-Trfase"/>
</dbReference>
<evidence type="ECO:0000313" key="5">
    <source>
        <dbReference type="EMBL" id="MDX5950952.1"/>
    </source>
</evidence>
<evidence type="ECO:0000313" key="8">
    <source>
        <dbReference type="Proteomes" id="UP001277471"/>
    </source>
</evidence>
<reference evidence="5 8" key="2">
    <citation type="submission" date="2023-11" db="EMBL/GenBank/DDBJ databases">
        <title>MicrobeMod: A computational toolkit for identifying prokaryotic methylation and restriction-modification with nanopore sequencing.</title>
        <authorList>
            <person name="Crits-Christoph A."/>
            <person name="Kang S.C."/>
            <person name="Lee H."/>
            <person name="Ostrov N."/>
        </authorList>
    </citation>
    <scope>NUCLEOTIDE SEQUENCE [LARGE SCALE GENOMIC DNA]</scope>
    <source>
        <strain evidence="5 8">ATCC 29145</strain>
    </source>
</reference>
<dbReference type="PANTHER" id="PTHR32419">
    <property type="entry name" value="GLUTATHIONYL-HYDROQUINONE REDUCTASE"/>
    <property type="match status" value="1"/>
</dbReference>
<feature type="site" description="Lowers pKa of active site Cys" evidence="3">
    <location>
        <position position="241"/>
    </location>
</feature>
<evidence type="ECO:0000256" key="1">
    <source>
        <dbReference type="PIRSR" id="PIRSR015753-1"/>
    </source>
</evidence>
<dbReference type="InterPro" id="IPR036249">
    <property type="entry name" value="Thioredoxin-like_sf"/>
</dbReference>
<evidence type="ECO:0000256" key="3">
    <source>
        <dbReference type="PIRSR" id="PIRSR015753-3"/>
    </source>
</evidence>
<dbReference type="Pfam" id="PF13410">
    <property type="entry name" value="GST_C_2"/>
    <property type="match status" value="1"/>
</dbReference>
<organism evidence="6 7">
    <name type="scientific">Azospirillum brasilense</name>
    <dbReference type="NCBI Taxonomy" id="192"/>
    <lineage>
        <taxon>Bacteria</taxon>
        <taxon>Pseudomonadati</taxon>
        <taxon>Pseudomonadota</taxon>
        <taxon>Alphaproteobacteria</taxon>
        <taxon>Rhodospirillales</taxon>
        <taxon>Azospirillaceae</taxon>
        <taxon>Azospirillum</taxon>
    </lineage>
</organism>
<keyword evidence="8" id="KW-1185">Reference proteome</keyword>
<dbReference type="SUPFAM" id="SSF47616">
    <property type="entry name" value="GST C-terminal domain-like"/>
    <property type="match status" value="1"/>
</dbReference>
<dbReference type="InterPro" id="IPR016639">
    <property type="entry name" value="GST_Omega/GSH"/>
</dbReference>
<name>A0A0P0EXY1_AZOBR</name>
<dbReference type="EMBL" id="JAWXYC010000003">
    <property type="protein sequence ID" value="MDX5950952.1"/>
    <property type="molecule type" value="Genomic_DNA"/>
</dbReference>
<feature type="binding site" evidence="2">
    <location>
        <begin position="118"/>
        <end position="121"/>
    </location>
    <ligand>
        <name>glutathione</name>
        <dbReference type="ChEBI" id="CHEBI:57925"/>
    </ligand>
</feature>
<dbReference type="InterPro" id="IPR036282">
    <property type="entry name" value="Glutathione-S-Trfase_C_sf"/>
</dbReference>
<evidence type="ECO:0000313" key="6">
    <source>
        <dbReference type="EMBL" id="QCO11183.1"/>
    </source>
</evidence>
<keyword evidence="6" id="KW-0808">Transferase</keyword>
<feature type="site" description="Lowers pKa of active site Cys" evidence="3">
    <location>
        <position position="284"/>
    </location>
</feature>
<dbReference type="KEGG" id="abf:AMK58_17975"/>
<feature type="binding site" evidence="2">
    <location>
        <begin position="136"/>
        <end position="137"/>
    </location>
    <ligand>
        <name>glutathione</name>
        <dbReference type="ChEBI" id="CHEBI:57925"/>
    </ligand>
</feature>
<dbReference type="Proteomes" id="UP001277471">
    <property type="component" value="Unassembled WGS sequence"/>
</dbReference>
<feature type="domain" description="GST C-terminal" evidence="4">
    <location>
        <begin position="160"/>
        <end position="287"/>
    </location>
</feature>
<dbReference type="SFLD" id="SFLDG01206">
    <property type="entry name" value="Xi.1"/>
    <property type="match status" value="1"/>
</dbReference>
<keyword evidence="5" id="KW-0560">Oxidoreductase</keyword>
<dbReference type="GeneID" id="56449104"/>
<dbReference type="SFLD" id="SFLDG01148">
    <property type="entry name" value="Xi_(cytGST)"/>
    <property type="match status" value="1"/>
</dbReference>
<dbReference type="SFLD" id="SFLDS00019">
    <property type="entry name" value="Glutathione_Transferase_(cytos"/>
    <property type="match status" value="1"/>
</dbReference>
<dbReference type="Gene3D" id="3.40.30.10">
    <property type="entry name" value="Glutaredoxin"/>
    <property type="match status" value="1"/>
</dbReference>
<dbReference type="Gene3D" id="1.20.1050.10">
    <property type="match status" value="1"/>
</dbReference>
<dbReference type="RefSeq" id="WP_035679160.1">
    <property type="nucleotide sequence ID" value="NZ_CP012915.1"/>
</dbReference>
<dbReference type="CDD" id="cd03190">
    <property type="entry name" value="GST_C_Omega_like"/>
    <property type="match status" value="1"/>
</dbReference>
<reference evidence="6 7" key="1">
    <citation type="submission" date="2018-09" db="EMBL/GenBank/DDBJ databases">
        <title>Whole genome based analysis of evolution and adaptive divergence in Indian and Brazilian strains of Azospirillum brasilense.</title>
        <authorList>
            <person name="Singh C."/>
            <person name="Tripathi A.K."/>
        </authorList>
    </citation>
    <scope>NUCLEOTIDE SEQUENCE [LARGE SCALE GENOMIC DNA]</scope>
    <source>
        <strain evidence="6 7">MTCC4038</strain>
        <plasmid evidence="6 7">p1</plasmid>
    </source>
</reference>
<dbReference type="AlphaFoldDB" id="A0A0P0EXY1"/>
<evidence type="ECO:0000259" key="4">
    <source>
        <dbReference type="PROSITE" id="PS50405"/>
    </source>
</evidence>
<dbReference type="EMBL" id="CP032340">
    <property type="protein sequence ID" value="QCO11183.1"/>
    <property type="molecule type" value="Genomic_DNA"/>
</dbReference>
<evidence type="ECO:0000313" key="7">
    <source>
        <dbReference type="Proteomes" id="UP000298774"/>
    </source>
</evidence>
<dbReference type="PIRSF" id="PIRSF015753">
    <property type="entry name" value="GST"/>
    <property type="match status" value="1"/>
</dbReference>
<dbReference type="GO" id="GO:0005737">
    <property type="term" value="C:cytoplasm"/>
    <property type="evidence" value="ECO:0007669"/>
    <property type="project" value="TreeGrafter"/>
</dbReference>
<keyword evidence="6" id="KW-0614">Plasmid</keyword>
<evidence type="ECO:0000256" key="2">
    <source>
        <dbReference type="PIRSR" id="PIRSR015753-2"/>
    </source>
</evidence>
<dbReference type="InterPro" id="IPR010987">
    <property type="entry name" value="Glutathione-S-Trfase_C-like"/>
</dbReference>
<feature type="active site" description="Proton donor/acceptor" evidence="1">
    <location>
        <position position="183"/>
    </location>
</feature>
<sequence>MGLLIDGRWHDQWYDTKNSGGAFVRPETQFRNWVRADGSTPFQPEAGRYHLFVSLACPWAHRTLILRKLKGLEDVIGVTVVDPLMREEGWTFPEPDPITGSTRLHEVYTKADPTYSGRVTVPVLWDRKTGTIVSNESAEIVRMLNREFDAFGDASLDFYPAELAEEIDRLNAFVYDRVNNGVYKAGFATSQEKYEQAFDALFAALDELDERLAKQRYLLGNRQTEADWRLFTTLVRFDAVYVGHFKCNLRRIADYPHLSGYLRDLYQVPGVAETVDFHHIKRHYYASHTMINPTGVVPKGPALDLDAPHERGSVG</sequence>
<dbReference type="FunFam" id="3.40.30.10:FF:000058">
    <property type="entry name" value="Glutathione S-transferase, omega"/>
    <property type="match status" value="1"/>
</dbReference>
<dbReference type="SUPFAM" id="SSF52833">
    <property type="entry name" value="Thioredoxin-like"/>
    <property type="match status" value="1"/>
</dbReference>